<protein>
    <submittedName>
        <fullName evidence="3">HAMP domain-containing protein</fullName>
    </submittedName>
</protein>
<gene>
    <name evidence="3" type="ORF">O0235_08935</name>
</gene>
<dbReference type="SMART" id="SM00304">
    <property type="entry name" value="HAMP"/>
    <property type="match status" value="1"/>
</dbReference>
<evidence type="ECO:0000313" key="3">
    <source>
        <dbReference type="EMBL" id="WBL34917.1"/>
    </source>
</evidence>
<evidence type="ECO:0000313" key="4">
    <source>
        <dbReference type="Proteomes" id="UP001212803"/>
    </source>
</evidence>
<feature type="transmembrane region" description="Helical" evidence="1">
    <location>
        <begin position="329"/>
        <end position="350"/>
    </location>
</feature>
<dbReference type="CDD" id="cd06225">
    <property type="entry name" value="HAMP"/>
    <property type="match status" value="1"/>
</dbReference>
<keyword evidence="1" id="KW-0812">Transmembrane</keyword>
<keyword evidence="1" id="KW-1133">Transmembrane helix</keyword>
<evidence type="ECO:0000259" key="2">
    <source>
        <dbReference type="PROSITE" id="PS50885"/>
    </source>
</evidence>
<dbReference type="Proteomes" id="UP001212803">
    <property type="component" value="Chromosome"/>
</dbReference>
<dbReference type="SUPFAM" id="SSF158472">
    <property type="entry name" value="HAMP domain-like"/>
    <property type="match status" value="1"/>
</dbReference>
<proteinExistence type="predicted"/>
<dbReference type="EMBL" id="CP115149">
    <property type="protein sequence ID" value="WBL34917.1"/>
    <property type="molecule type" value="Genomic_DNA"/>
</dbReference>
<dbReference type="Gene3D" id="6.10.340.10">
    <property type="match status" value="1"/>
</dbReference>
<dbReference type="RefSeq" id="WP_270055445.1">
    <property type="nucleotide sequence ID" value="NZ_CP115149.1"/>
</dbReference>
<dbReference type="PROSITE" id="PS50885">
    <property type="entry name" value="HAMP"/>
    <property type="match status" value="1"/>
</dbReference>
<dbReference type="PANTHER" id="PTHR32089:SF120">
    <property type="entry name" value="METHYL-ACCEPTING CHEMOTAXIS PROTEIN TLPQ"/>
    <property type="match status" value="1"/>
</dbReference>
<accession>A0ABY7M424</accession>
<dbReference type="Pfam" id="PF00672">
    <property type="entry name" value="HAMP"/>
    <property type="match status" value="1"/>
</dbReference>
<dbReference type="InterPro" id="IPR003660">
    <property type="entry name" value="HAMP_dom"/>
</dbReference>
<feature type="domain" description="HAMP" evidence="2">
    <location>
        <begin position="352"/>
        <end position="404"/>
    </location>
</feature>
<dbReference type="PANTHER" id="PTHR32089">
    <property type="entry name" value="METHYL-ACCEPTING CHEMOTAXIS PROTEIN MCPB"/>
    <property type="match status" value="1"/>
</dbReference>
<sequence length="414" mass="45275">MESTMRRPHLPGFSAISNMNIANKLGLIVAVMAIPIIALLAVQFFAQRETQQQAAKERDGLEYISTVIPFLREVQLHRGLALRVLAGDVNSVETMKQSERAAENALAAINEMDSRYGARFGTKDLVAFLNQEWATVKASTSSAETANAAHTRLIQEGIFPLLSTVATRSELVLDPDLDTRAVIAALTESLPRLTESLSLIRATGTETLLTRANLTATDAQKMFLSAQLAIATEYAESLDRQLQVAMSENRTFNDTLDPAVRRAGTARSTFFDMTRNQVLISGNLSNTAAEGFFYMGGSAIDTSNQLLAAAQETLNRQFDQRAADARQQFYMFGGAAVAGVALALLLAVVISMSITRPVRHLAEVADRISLGELDARIDVESDNEIGRLAESLRRMQTSLRAAIERLRQRRQQAA</sequence>
<feature type="transmembrane region" description="Helical" evidence="1">
    <location>
        <begin position="21"/>
        <end position="46"/>
    </location>
</feature>
<name>A0ABY7M424_9CHLR</name>
<keyword evidence="1" id="KW-0472">Membrane</keyword>
<reference evidence="3 4" key="1">
    <citation type="journal article" date="2023" name="ISME J.">
        <title>Thermophilic Dehalococcoidia with unusual traits shed light on an unexpected past.</title>
        <authorList>
            <person name="Palmer M."/>
            <person name="Covington J.K."/>
            <person name="Zhou E.M."/>
            <person name="Thomas S.C."/>
            <person name="Habib N."/>
            <person name="Seymour C.O."/>
            <person name="Lai D."/>
            <person name="Johnston J."/>
            <person name="Hashimi A."/>
            <person name="Jiao J.Y."/>
            <person name="Muok A.R."/>
            <person name="Liu L."/>
            <person name="Xian W.D."/>
            <person name="Zhi X.Y."/>
            <person name="Li M.M."/>
            <person name="Silva L.P."/>
            <person name="Bowen B.P."/>
            <person name="Louie K."/>
            <person name="Briegel A."/>
            <person name="Pett-Ridge J."/>
            <person name="Weber P.K."/>
            <person name="Tocheva E.I."/>
            <person name="Woyke T."/>
            <person name="Northen T.R."/>
            <person name="Mayali X."/>
            <person name="Li W.J."/>
            <person name="Hedlund B.P."/>
        </authorList>
    </citation>
    <scope>NUCLEOTIDE SEQUENCE [LARGE SCALE GENOMIC DNA]</scope>
    <source>
        <strain evidence="3 4">YIM 72310</strain>
    </source>
</reference>
<organism evidence="3 4">
    <name type="scientific">Tepidiforma flava</name>
    <dbReference type="NCBI Taxonomy" id="3004094"/>
    <lineage>
        <taxon>Bacteria</taxon>
        <taxon>Bacillati</taxon>
        <taxon>Chloroflexota</taxon>
        <taxon>Tepidiformia</taxon>
        <taxon>Tepidiformales</taxon>
        <taxon>Tepidiformaceae</taxon>
        <taxon>Tepidiforma</taxon>
    </lineage>
</organism>
<evidence type="ECO:0000256" key="1">
    <source>
        <dbReference type="SAM" id="Phobius"/>
    </source>
</evidence>
<keyword evidence="4" id="KW-1185">Reference proteome</keyword>